<organism evidence="1 2">
    <name type="scientific">Dermatophilus congolensis</name>
    <dbReference type="NCBI Taxonomy" id="1863"/>
    <lineage>
        <taxon>Bacteria</taxon>
        <taxon>Bacillati</taxon>
        <taxon>Actinomycetota</taxon>
        <taxon>Actinomycetes</taxon>
        <taxon>Micrococcales</taxon>
        <taxon>Dermatophilaceae</taxon>
        <taxon>Dermatophilus</taxon>
    </lineage>
</organism>
<name>A0AA46BN15_9MICO</name>
<dbReference type="EMBL" id="UFYA01000001">
    <property type="protein sequence ID" value="STD09068.1"/>
    <property type="molecule type" value="Genomic_DNA"/>
</dbReference>
<accession>A0AA46BN15</accession>
<protein>
    <submittedName>
        <fullName evidence="1">Uncharacterized protein</fullName>
    </submittedName>
</protein>
<evidence type="ECO:0000313" key="1">
    <source>
        <dbReference type="EMBL" id="STD09068.1"/>
    </source>
</evidence>
<dbReference type="Proteomes" id="UP000254118">
    <property type="component" value="Unassembled WGS sequence"/>
</dbReference>
<evidence type="ECO:0000313" key="2">
    <source>
        <dbReference type="Proteomes" id="UP000254118"/>
    </source>
</evidence>
<sequence>MESLNVARKGNTVRRITANLRDRDSKNLDMIAQTQGLNPNDAIRQALATQAFLQDALKKGGAILVREADGAIREVQFVG</sequence>
<proteinExistence type="predicted"/>
<dbReference type="AlphaFoldDB" id="A0AA46BN15"/>
<gene>
    <name evidence="1" type="ORF">NCTC7915_01129</name>
</gene>
<comment type="caution">
    <text evidence="1">The sequence shown here is derived from an EMBL/GenBank/DDBJ whole genome shotgun (WGS) entry which is preliminary data.</text>
</comment>
<reference evidence="1 2" key="1">
    <citation type="submission" date="2018-06" db="EMBL/GenBank/DDBJ databases">
        <authorList>
            <consortium name="Pathogen Informatics"/>
            <person name="Doyle S."/>
        </authorList>
    </citation>
    <scope>NUCLEOTIDE SEQUENCE [LARGE SCALE GENOMIC DNA]</scope>
    <source>
        <strain evidence="1 2">NCTC7915</strain>
    </source>
</reference>
<dbReference type="RefSeq" id="WP_115030507.1">
    <property type="nucleotide sequence ID" value="NZ_JAAFNO010000001.1"/>
</dbReference>